<feature type="transmembrane region" description="Helical" evidence="1">
    <location>
        <begin position="169"/>
        <end position="191"/>
    </location>
</feature>
<dbReference type="InterPro" id="IPR036259">
    <property type="entry name" value="MFS_trans_sf"/>
</dbReference>
<feature type="transmembrane region" description="Helical" evidence="1">
    <location>
        <begin position="13"/>
        <end position="37"/>
    </location>
</feature>
<proteinExistence type="predicted"/>
<dbReference type="OrthoDB" id="3797192at2759"/>
<feature type="transmembrane region" description="Helical" evidence="1">
    <location>
        <begin position="382"/>
        <end position="403"/>
    </location>
</feature>
<protein>
    <recommendedName>
        <fullName evidence="4">MFS transporter</fullName>
    </recommendedName>
</protein>
<reference evidence="3" key="1">
    <citation type="journal article" date="2020" name="Stud. Mycol.">
        <title>101 Dothideomycetes genomes: A test case for predicting lifestyles and emergence of pathogens.</title>
        <authorList>
            <person name="Haridas S."/>
            <person name="Albert R."/>
            <person name="Binder M."/>
            <person name="Bloem J."/>
            <person name="LaButti K."/>
            <person name="Salamov A."/>
            <person name="Andreopoulos B."/>
            <person name="Baker S."/>
            <person name="Barry K."/>
            <person name="Bills G."/>
            <person name="Bluhm B."/>
            <person name="Cannon C."/>
            <person name="Castanera R."/>
            <person name="Culley D."/>
            <person name="Daum C."/>
            <person name="Ezra D."/>
            <person name="Gonzalez J."/>
            <person name="Henrissat B."/>
            <person name="Kuo A."/>
            <person name="Liang C."/>
            <person name="Lipzen A."/>
            <person name="Lutzoni F."/>
            <person name="Magnuson J."/>
            <person name="Mondo S."/>
            <person name="Nolan M."/>
            <person name="Ohm R."/>
            <person name="Pangilinan J."/>
            <person name="Park H.-J."/>
            <person name="Ramirez L."/>
            <person name="Alfaro M."/>
            <person name="Sun H."/>
            <person name="Tritt A."/>
            <person name="Yoshinaga Y."/>
            <person name="Zwiers L.-H."/>
            <person name="Turgeon B."/>
            <person name="Goodwin S."/>
            <person name="Spatafora J."/>
            <person name="Crous P."/>
            <person name="Grigoriev I."/>
        </authorList>
    </citation>
    <scope>NUCLEOTIDE SEQUENCE [LARGE SCALE GENOMIC DNA]</scope>
    <source>
        <strain evidence="3">CBS 304.66</strain>
    </source>
</reference>
<dbReference type="EMBL" id="ML986678">
    <property type="protein sequence ID" value="KAF2260572.1"/>
    <property type="molecule type" value="Genomic_DNA"/>
</dbReference>
<organism evidence="2 3">
    <name type="scientific">Lojkania enalia</name>
    <dbReference type="NCBI Taxonomy" id="147567"/>
    <lineage>
        <taxon>Eukaryota</taxon>
        <taxon>Fungi</taxon>
        <taxon>Dikarya</taxon>
        <taxon>Ascomycota</taxon>
        <taxon>Pezizomycotina</taxon>
        <taxon>Dothideomycetes</taxon>
        <taxon>Pleosporomycetidae</taxon>
        <taxon>Pleosporales</taxon>
        <taxon>Pleosporales incertae sedis</taxon>
        <taxon>Lojkania</taxon>
    </lineage>
</organism>
<feature type="transmembrane region" description="Helical" evidence="1">
    <location>
        <begin position="355"/>
        <end position="376"/>
    </location>
</feature>
<evidence type="ECO:0008006" key="4">
    <source>
        <dbReference type="Google" id="ProtNLM"/>
    </source>
</evidence>
<dbReference type="Proteomes" id="UP000800093">
    <property type="component" value="Unassembled WGS sequence"/>
</dbReference>
<dbReference type="SUPFAM" id="SSF103473">
    <property type="entry name" value="MFS general substrate transporter"/>
    <property type="match status" value="1"/>
</dbReference>
<feature type="transmembrane region" description="Helical" evidence="1">
    <location>
        <begin position="110"/>
        <end position="130"/>
    </location>
</feature>
<feature type="transmembrane region" description="Helical" evidence="1">
    <location>
        <begin position="285"/>
        <end position="307"/>
    </location>
</feature>
<comment type="caution">
    <text evidence="2">The sequence shown here is derived from an EMBL/GenBank/DDBJ whole genome shotgun (WGS) entry which is preliminary data.</text>
</comment>
<feature type="transmembrane region" description="Helical" evidence="1">
    <location>
        <begin position="313"/>
        <end position="335"/>
    </location>
</feature>
<accession>A0A9P4K0Y4</accession>
<evidence type="ECO:0000256" key="1">
    <source>
        <dbReference type="SAM" id="Phobius"/>
    </source>
</evidence>
<gene>
    <name evidence="2" type="ORF">CC78DRAFT_620162</name>
</gene>
<keyword evidence="1" id="KW-1133">Transmembrane helix</keyword>
<feature type="transmembrane region" description="Helical" evidence="1">
    <location>
        <begin position="82"/>
        <end position="98"/>
    </location>
</feature>
<keyword evidence="1" id="KW-0812">Transmembrane</keyword>
<name>A0A9P4K0Y4_9PLEO</name>
<dbReference type="AlphaFoldDB" id="A0A9P4K0Y4"/>
<evidence type="ECO:0000313" key="3">
    <source>
        <dbReference type="Proteomes" id="UP000800093"/>
    </source>
</evidence>
<evidence type="ECO:0000313" key="2">
    <source>
        <dbReference type="EMBL" id="KAF2260572.1"/>
    </source>
</evidence>
<keyword evidence="1" id="KW-0472">Membrane</keyword>
<sequence length="416" mass="45724">MEDPREQPWLRRILMYVAHSLILFNFWGIPLAFGPFLEYSFNVRHRNVSLLQLSSPIALQICLIFVAPAPIAALYNKGFSRLPIALASLGTTAVFFLLPKCQYWWHDLLLQGAVLGMCLGVLGTMSMLLLASHYRNYIMGVVTFSSIFGFLGGIIYTLIPFVYFRTFRFKTACYITGGITSFTLFFATILVRKSLNPRFQILESGLTKQSFSFWKEKGTLIFMGGYVLICMAMFTLPTFSILLATLPKGSHTWPVHATISLLSAYAAAILPAAHAANHKFKYFRFGLLNAFIVAAILGGLCYPNLAWMPFLGLLYSGLPVYGLCLGVLVTSMGFVTGRFHYLGVGWYVDMPVRMAGMLALGGVAGALGIILTAALAEYGGGFEVAFTVMGNAMVVGGSLVAVARCLRCGWRVFVVI</sequence>
<feature type="transmembrane region" description="Helical" evidence="1">
    <location>
        <begin position="57"/>
        <end position="75"/>
    </location>
</feature>
<feature type="transmembrane region" description="Helical" evidence="1">
    <location>
        <begin position="137"/>
        <end position="163"/>
    </location>
</feature>
<feature type="transmembrane region" description="Helical" evidence="1">
    <location>
        <begin position="220"/>
        <end position="243"/>
    </location>
</feature>
<feature type="transmembrane region" description="Helical" evidence="1">
    <location>
        <begin position="255"/>
        <end position="273"/>
    </location>
</feature>
<keyword evidence="3" id="KW-1185">Reference proteome</keyword>